<evidence type="ECO:0000313" key="3">
    <source>
        <dbReference type="EMBL" id="KSU50760.1"/>
    </source>
</evidence>
<dbReference type="Pfam" id="PF01966">
    <property type="entry name" value="HD"/>
    <property type="match status" value="1"/>
</dbReference>
<evidence type="ECO:0000256" key="1">
    <source>
        <dbReference type="ARBA" id="ARBA00022801"/>
    </source>
</evidence>
<dbReference type="InterPro" id="IPR050798">
    <property type="entry name" value="YhaM_exoribonuc/phosphodiest"/>
</dbReference>
<evidence type="ECO:0000259" key="2">
    <source>
        <dbReference type="Pfam" id="PF01966"/>
    </source>
</evidence>
<dbReference type="PANTHER" id="PTHR37294:SF1">
    <property type="entry name" value="3'-5' EXORIBONUCLEASE YHAM"/>
    <property type="match status" value="1"/>
</dbReference>
<dbReference type="PANTHER" id="PTHR37294">
    <property type="entry name" value="3'-5' EXORIBONUCLEASE YHAM"/>
    <property type="match status" value="1"/>
</dbReference>
<dbReference type="InterPro" id="IPR006674">
    <property type="entry name" value="HD_domain"/>
</dbReference>
<dbReference type="EMBL" id="LNQL01000001">
    <property type="protein sequence ID" value="KSU50760.1"/>
    <property type="molecule type" value="Genomic_DNA"/>
</dbReference>
<protein>
    <recommendedName>
        <fullName evidence="2">HD domain-containing protein</fullName>
    </recommendedName>
</protein>
<dbReference type="GO" id="GO:0016787">
    <property type="term" value="F:hydrolase activity"/>
    <property type="evidence" value="ECO:0007669"/>
    <property type="project" value="UniProtKB-KW"/>
</dbReference>
<organism evidence="3 4">
    <name type="scientific">Exiguobacterium indicum</name>
    <dbReference type="NCBI Taxonomy" id="296995"/>
    <lineage>
        <taxon>Bacteria</taxon>
        <taxon>Bacillati</taxon>
        <taxon>Bacillota</taxon>
        <taxon>Bacilli</taxon>
        <taxon>Bacillales</taxon>
        <taxon>Bacillales Family XII. Incertae Sedis</taxon>
        <taxon>Exiguobacterium</taxon>
    </lineage>
</organism>
<proteinExistence type="predicted"/>
<feature type="domain" description="HD" evidence="2">
    <location>
        <begin position="260"/>
        <end position="385"/>
    </location>
</feature>
<evidence type="ECO:0000313" key="4">
    <source>
        <dbReference type="Proteomes" id="UP000053797"/>
    </source>
</evidence>
<dbReference type="GO" id="GO:0031125">
    <property type="term" value="P:rRNA 3'-end processing"/>
    <property type="evidence" value="ECO:0007669"/>
    <property type="project" value="TreeGrafter"/>
</dbReference>
<dbReference type="OrthoDB" id="9778453at2"/>
<keyword evidence="1" id="KW-0378">Hydrolase</keyword>
<dbReference type="InterPro" id="IPR003607">
    <property type="entry name" value="HD/PDEase_dom"/>
</dbReference>
<gene>
    <name evidence="3" type="ORF">AS033_05105</name>
</gene>
<accession>A0A0V8GKC9</accession>
<sequence length="396" mass="45014">MIQLFKALPEVTMPSYGNDAFSIHQSNQPIGLSIETLVPGERIEEVLLVASGEIRTGQTGREWLQFTFNSPAGSCKGKQWINQGTAEEALRPYLETRIVRVEAKVEEYPPQSGNKSLTVQRVTPIHDASPTQFLPQLPADESLETYRDQLFGLIDQLDSPYQEIALSILRQYWADFSTRPAALFHHHAYIGGLLKHTACMMTIGRGICDSEQPYLTLLKCIQEAEADHKNELFQAAEQEIRQFSWDDSFDALYQAAKGIALLDQRPNPNELLLGILLHDIGKLWEYTHAGASTDRFSRLLHVTEEEEELAGIALDPDGVLMGHMPYGCFVLEQTLREEDIRLPRAVYHRLMHMVLSHHGKREWGSSVTPQTTDAWYLHAIDLLDARKEKWRQQQGR</sequence>
<dbReference type="CDD" id="cd00077">
    <property type="entry name" value="HDc"/>
    <property type="match status" value="1"/>
</dbReference>
<dbReference type="Proteomes" id="UP000053797">
    <property type="component" value="Unassembled WGS sequence"/>
</dbReference>
<name>A0A0V8GKC9_9BACL</name>
<dbReference type="SUPFAM" id="SSF109604">
    <property type="entry name" value="HD-domain/PDEase-like"/>
    <property type="match status" value="1"/>
</dbReference>
<dbReference type="RefSeq" id="WP_058264841.1">
    <property type="nucleotide sequence ID" value="NZ_FMYN01000001.1"/>
</dbReference>
<dbReference type="AlphaFoldDB" id="A0A0V8GKC9"/>
<reference evidence="3 4" key="1">
    <citation type="journal article" date="2015" name="Int. J. Syst. Evol. Microbiol.">
        <title>Exiguobacterium enclense sp. nov., isolated from sediment.</title>
        <authorList>
            <person name="Dastager S.G."/>
            <person name="Mawlankar R."/>
            <person name="Sonalkar V.V."/>
            <person name="Thorat M.N."/>
            <person name="Mual P."/>
            <person name="Verma A."/>
            <person name="Krishnamurthi S."/>
            <person name="Tang S.K."/>
            <person name="Li W.J."/>
        </authorList>
    </citation>
    <scope>NUCLEOTIDE SEQUENCE [LARGE SCALE GENOMIC DNA]</scope>
    <source>
        <strain evidence="3 4">NIO-1109</strain>
    </source>
</reference>
<dbReference type="CDD" id="cd04492">
    <property type="entry name" value="YhaM_OBF_like"/>
    <property type="match status" value="1"/>
</dbReference>
<comment type="caution">
    <text evidence="3">The sequence shown here is derived from an EMBL/GenBank/DDBJ whole genome shotgun (WGS) entry which is preliminary data.</text>
</comment>